<feature type="transmembrane region" description="Helical" evidence="7">
    <location>
        <begin position="76"/>
        <end position="99"/>
    </location>
</feature>
<evidence type="ECO:0000256" key="3">
    <source>
        <dbReference type="ARBA" id="ARBA00022475"/>
    </source>
</evidence>
<dbReference type="PANTHER" id="PTHR43744">
    <property type="entry name" value="ABC TRANSPORTER PERMEASE PROTEIN MG189-RELATED-RELATED"/>
    <property type="match status" value="1"/>
</dbReference>
<dbReference type="GO" id="GO:0055085">
    <property type="term" value="P:transmembrane transport"/>
    <property type="evidence" value="ECO:0007669"/>
    <property type="project" value="InterPro"/>
</dbReference>
<dbReference type="EMBL" id="VNJI01000005">
    <property type="protein sequence ID" value="TVY10959.1"/>
    <property type="molecule type" value="Genomic_DNA"/>
</dbReference>
<evidence type="ECO:0000256" key="7">
    <source>
        <dbReference type="RuleBase" id="RU363032"/>
    </source>
</evidence>
<evidence type="ECO:0000313" key="10">
    <source>
        <dbReference type="Proteomes" id="UP000317036"/>
    </source>
</evidence>
<evidence type="ECO:0000256" key="4">
    <source>
        <dbReference type="ARBA" id="ARBA00022692"/>
    </source>
</evidence>
<dbReference type="PROSITE" id="PS50928">
    <property type="entry name" value="ABC_TM1"/>
    <property type="match status" value="1"/>
</dbReference>
<keyword evidence="6 7" id="KW-0472">Membrane</keyword>
<dbReference type="PANTHER" id="PTHR43744:SF9">
    <property type="entry name" value="POLYGALACTURONAN_RHAMNOGALACTURONAN TRANSPORT SYSTEM PERMEASE PROTEIN YTCP"/>
    <property type="match status" value="1"/>
</dbReference>
<comment type="caution">
    <text evidence="9">The sequence shown here is derived from an EMBL/GenBank/DDBJ whole genome shotgun (WGS) entry which is preliminary data.</text>
</comment>
<dbReference type="RefSeq" id="WP_144844389.1">
    <property type="nucleotide sequence ID" value="NZ_VNJI01000005.1"/>
</dbReference>
<feature type="transmembrane region" description="Helical" evidence="7">
    <location>
        <begin position="258"/>
        <end position="278"/>
    </location>
</feature>
<feature type="transmembrane region" description="Helical" evidence="7">
    <location>
        <begin position="137"/>
        <end position="161"/>
    </location>
</feature>
<evidence type="ECO:0000256" key="5">
    <source>
        <dbReference type="ARBA" id="ARBA00022989"/>
    </source>
</evidence>
<keyword evidence="3" id="KW-1003">Cell membrane</keyword>
<dbReference type="Pfam" id="PF00528">
    <property type="entry name" value="BPD_transp_1"/>
    <property type="match status" value="1"/>
</dbReference>
<keyword evidence="10" id="KW-1185">Reference proteome</keyword>
<keyword evidence="5 7" id="KW-1133">Transmembrane helix</keyword>
<proteinExistence type="inferred from homology"/>
<comment type="subcellular location">
    <subcellularLocation>
        <location evidence="1 7">Cell membrane</location>
        <topology evidence="1 7">Multi-pass membrane protein</topology>
    </subcellularLocation>
</comment>
<dbReference type="SUPFAM" id="SSF161098">
    <property type="entry name" value="MetI-like"/>
    <property type="match status" value="1"/>
</dbReference>
<feature type="transmembrane region" description="Helical" evidence="7">
    <location>
        <begin position="12"/>
        <end position="35"/>
    </location>
</feature>
<evidence type="ECO:0000256" key="2">
    <source>
        <dbReference type="ARBA" id="ARBA00022448"/>
    </source>
</evidence>
<evidence type="ECO:0000259" key="8">
    <source>
        <dbReference type="PROSITE" id="PS50928"/>
    </source>
</evidence>
<dbReference type="Gene3D" id="1.10.3720.10">
    <property type="entry name" value="MetI-like"/>
    <property type="match status" value="1"/>
</dbReference>
<feature type="domain" description="ABC transmembrane type-1" evidence="8">
    <location>
        <begin position="74"/>
        <end position="278"/>
    </location>
</feature>
<sequence length="293" mass="32664">MRESLGDRIFGWINILVLVVIGVVTLFPLYYVFVVSFTEPREYIEKYGFVLFPSKWSIGAYQYLLSTSAFMRATGVSAFLATMGTVLSLMVTSAFSFGLSRKRLRGRRTMLILVMFSILFNPGIIPVYLLVRDFGMINSVWALIVPVITSGWYVILMKSFFDSIPVELEEAAMIDGCNDLSIFFRVILPLSAASLAAFGLFYAVAYWNTFFNAVLYINDFTKVPLQIVLRNMLIDSDTAVGGASAVEMASDKQLPTQTIKMAAVVISTLPIMLVYPFLQKHFTKGVMLGSVKG</sequence>
<dbReference type="GO" id="GO:0005886">
    <property type="term" value="C:plasma membrane"/>
    <property type="evidence" value="ECO:0007669"/>
    <property type="project" value="UniProtKB-SubCell"/>
</dbReference>
<dbReference type="OrthoDB" id="9810086at2"/>
<evidence type="ECO:0000256" key="1">
    <source>
        <dbReference type="ARBA" id="ARBA00004651"/>
    </source>
</evidence>
<evidence type="ECO:0000256" key="6">
    <source>
        <dbReference type="ARBA" id="ARBA00023136"/>
    </source>
</evidence>
<dbReference type="Proteomes" id="UP000317036">
    <property type="component" value="Unassembled WGS sequence"/>
</dbReference>
<keyword evidence="2 7" id="KW-0813">Transport</keyword>
<protein>
    <submittedName>
        <fullName evidence="9">Carbohydrate ABC transporter permease</fullName>
    </submittedName>
</protein>
<dbReference type="CDD" id="cd06261">
    <property type="entry name" value="TM_PBP2"/>
    <property type="match status" value="1"/>
</dbReference>
<organism evidence="9 10">
    <name type="scientific">Paenibacillus cremeus</name>
    <dbReference type="NCBI Taxonomy" id="2163881"/>
    <lineage>
        <taxon>Bacteria</taxon>
        <taxon>Bacillati</taxon>
        <taxon>Bacillota</taxon>
        <taxon>Bacilli</taxon>
        <taxon>Bacillales</taxon>
        <taxon>Paenibacillaceae</taxon>
        <taxon>Paenibacillus</taxon>
    </lineage>
</organism>
<reference evidence="9 10" key="1">
    <citation type="submission" date="2019-07" db="EMBL/GenBank/DDBJ databases">
        <authorList>
            <person name="Kim J."/>
        </authorList>
    </citation>
    <scope>NUCLEOTIDE SEQUENCE [LARGE SCALE GENOMIC DNA]</scope>
    <source>
        <strain evidence="9 10">JC52</strain>
    </source>
</reference>
<evidence type="ECO:0000313" key="9">
    <source>
        <dbReference type="EMBL" id="TVY10959.1"/>
    </source>
</evidence>
<keyword evidence="4 7" id="KW-0812">Transmembrane</keyword>
<dbReference type="AlphaFoldDB" id="A0A559KFR3"/>
<accession>A0A559KFR3</accession>
<feature type="transmembrane region" description="Helical" evidence="7">
    <location>
        <begin position="111"/>
        <end position="131"/>
    </location>
</feature>
<gene>
    <name evidence="9" type="ORF">FPZ49_05650</name>
</gene>
<dbReference type="InterPro" id="IPR035906">
    <property type="entry name" value="MetI-like_sf"/>
</dbReference>
<comment type="similarity">
    <text evidence="7">Belongs to the binding-protein-dependent transport system permease family.</text>
</comment>
<name>A0A559KFR3_9BACL</name>
<feature type="transmembrane region" description="Helical" evidence="7">
    <location>
        <begin position="182"/>
        <end position="207"/>
    </location>
</feature>
<dbReference type="InterPro" id="IPR000515">
    <property type="entry name" value="MetI-like"/>
</dbReference>